<sequence length="1014" mass="107480">MATCMALPPAPVSQNPTGKEKQQPESSSMARRFLTAPPSAATDGTPPAAPHVQWSLHGSAVKVAVAGNVIVAVLFFVAVVWRIFFYSGRSGHSDDAVAPPASSSARSTPCASPRACGLGKDDLLALPVYVHGGSSPEEEGKRAECAVCISELRDGDTGRILPRCGHVFHAECVDRWFRSHVTCPLCRAVVVADGGDGKACTKMQQLAALPDVHDAAQKEAEIRALYLHMPFCSAIRRGMDKTNSAAPTRPAAIVTPAKCQDLRSPSASHMQSGSSAAMGHVIHPPAPDHNGWGLAQLVVVPYSLLVRPPSVNLNPPQMLPPSASNAHSFDTYAAIAAGGVVFALALTVSACPQPQDMAHVLPSFSVAGDGPAVDVAALPVFVVHADEVAGDDATEVRDGERGRLLPRCGHRFHVECIDRWFGANSTCPVCRAVAVVGQPDDVEACKGGGPAPVGVIRLENKAQGPALRGVRPRMRSPSEKTCLEARATQQLAWATIIQESAYTIQTDCILNRLCVLIETWYAWIVEAWLHSRESTASRTPDSRIPPVESPYRFAASSLSSSRPAAPPHHSPPPPPRRTPAWAHPSPRAAALQPRRTSPLIFFSLAEPLCCSSPRAEHITYGVVDGRQTAATFEGKSAVAGEVVSSTICRHTRALTGLMGPSPSSERGDLRFDTYAALVAIAVAAILAALFWRLYKLTVSARPQDMAHVSPGAGDNKGALRRRDVAALPVFVVHAAAVAGAPALECAVCLAEVRDGERGRLLPRCGHRFHVECIDRCFRAHSTCPICRAAAVGQTGVVEAHKVRRAYSMSLYICSRRRADANTATARIPAHASNSKPPIMEPSSSSSSSLLDGNLRFDLYAALAVLGLTAFLAVCFWRLYKLTVSARPQDMLPISAVAPTTSSSSCVGADGKAALRDKDVAALPVFVVHVAGGEDDAAVVECAVCLSEMKDGERGRLLPGCGHRFHVECIDRWFRANSTCPVCRATAVVGESDAVEACKDGGSSPQVMVAVVVRS</sequence>
<name>A0A835C4Y8_9POAL</name>
<evidence type="ECO:0000259" key="11">
    <source>
        <dbReference type="PROSITE" id="PS50089"/>
    </source>
</evidence>
<dbReference type="SUPFAM" id="SSF57850">
    <property type="entry name" value="RING/U-box"/>
    <property type="match status" value="4"/>
</dbReference>
<feature type="transmembrane region" description="Helical" evidence="10">
    <location>
        <begin position="63"/>
        <end position="84"/>
    </location>
</feature>
<feature type="region of interest" description="Disordered" evidence="9">
    <location>
        <begin position="1"/>
        <end position="31"/>
    </location>
</feature>
<dbReference type="PROSITE" id="PS50089">
    <property type="entry name" value="ZF_RING_2"/>
    <property type="match status" value="4"/>
</dbReference>
<proteinExistence type="predicted"/>
<dbReference type="Gene3D" id="3.30.40.10">
    <property type="entry name" value="Zinc/RING finger domain, C3HC4 (zinc finger)"/>
    <property type="match status" value="4"/>
</dbReference>
<dbReference type="GO" id="GO:0008270">
    <property type="term" value="F:zinc ion binding"/>
    <property type="evidence" value="ECO:0007669"/>
    <property type="project" value="UniProtKB-KW"/>
</dbReference>
<feature type="compositionally biased region" description="Pro residues" evidence="9">
    <location>
        <begin position="564"/>
        <end position="577"/>
    </location>
</feature>
<keyword evidence="2 10" id="KW-0812">Transmembrane</keyword>
<keyword evidence="13" id="KW-1185">Reference proteome</keyword>
<feature type="compositionally biased region" description="Low complexity" evidence="9">
    <location>
        <begin position="96"/>
        <end position="111"/>
    </location>
</feature>
<evidence type="ECO:0000256" key="10">
    <source>
        <dbReference type="SAM" id="Phobius"/>
    </source>
</evidence>
<evidence type="ECO:0000256" key="9">
    <source>
        <dbReference type="SAM" id="MobiDB-lite"/>
    </source>
</evidence>
<dbReference type="GO" id="GO:0016020">
    <property type="term" value="C:membrane"/>
    <property type="evidence" value="ECO:0007669"/>
    <property type="project" value="UniProtKB-SubCell"/>
</dbReference>
<comment type="caution">
    <text evidence="12">The sequence shown here is derived from an EMBL/GenBank/DDBJ whole genome shotgun (WGS) entry which is preliminary data.</text>
</comment>
<gene>
    <name evidence="12" type="ORF">HU200_023512</name>
</gene>
<evidence type="ECO:0000256" key="4">
    <source>
        <dbReference type="ARBA" id="ARBA00022771"/>
    </source>
</evidence>
<dbReference type="PANTHER" id="PTHR46539:SF1">
    <property type="entry name" value="E3 UBIQUITIN-PROTEIN LIGASE ATL42"/>
    <property type="match status" value="1"/>
</dbReference>
<accession>A0A835C4Y8</accession>
<feature type="transmembrane region" description="Helical" evidence="10">
    <location>
        <begin position="858"/>
        <end position="879"/>
    </location>
</feature>
<dbReference type="Pfam" id="PF13639">
    <property type="entry name" value="zf-RING_2"/>
    <property type="match status" value="4"/>
</dbReference>
<evidence type="ECO:0000313" key="12">
    <source>
        <dbReference type="EMBL" id="KAF8721094.1"/>
    </source>
</evidence>
<keyword evidence="7 10" id="KW-0472">Membrane</keyword>
<feature type="domain" description="RING-type" evidence="11">
    <location>
        <begin position="145"/>
        <end position="187"/>
    </location>
</feature>
<protein>
    <recommendedName>
        <fullName evidence="11">RING-type domain-containing protein</fullName>
    </recommendedName>
</protein>
<dbReference type="SMART" id="SM00184">
    <property type="entry name" value="RING"/>
    <property type="match status" value="4"/>
</dbReference>
<dbReference type="PANTHER" id="PTHR46539">
    <property type="entry name" value="E3 UBIQUITIN-PROTEIN LIGASE ATL42"/>
    <property type="match status" value="1"/>
</dbReference>
<keyword evidence="6 10" id="KW-1133">Transmembrane helix</keyword>
<evidence type="ECO:0000256" key="5">
    <source>
        <dbReference type="ARBA" id="ARBA00022833"/>
    </source>
</evidence>
<dbReference type="Proteomes" id="UP000636709">
    <property type="component" value="Unassembled WGS sequence"/>
</dbReference>
<feature type="domain" description="RING-type" evidence="11">
    <location>
        <begin position="745"/>
        <end position="787"/>
    </location>
</feature>
<evidence type="ECO:0000256" key="1">
    <source>
        <dbReference type="ARBA" id="ARBA00004370"/>
    </source>
</evidence>
<reference evidence="12" key="1">
    <citation type="submission" date="2020-07" db="EMBL/GenBank/DDBJ databases">
        <title>Genome sequence and genetic diversity analysis of an under-domesticated orphan crop, white fonio (Digitaria exilis).</title>
        <authorList>
            <person name="Bennetzen J.L."/>
            <person name="Chen S."/>
            <person name="Ma X."/>
            <person name="Wang X."/>
            <person name="Yssel A.E.J."/>
            <person name="Chaluvadi S.R."/>
            <person name="Johnson M."/>
            <person name="Gangashetty P."/>
            <person name="Hamidou F."/>
            <person name="Sanogo M.D."/>
            <person name="Zwaenepoel A."/>
            <person name="Wallace J."/>
            <person name="Van De Peer Y."/>
            <person name="Van Deynze A."/>
        </authorList>
    </citation>
    <scope>NUCLEOTIDE SEQUENCE</scope>
    <source>
        <tissue evidence="12">Leaves</tissue>
    </source>
</reference>
<organism evidence="12 13">
    <name type="scientific">Digitaria exilis</name>
    <dbReference type="NCBI Taxonomy" id="1010633"/>
    <lineage>
        <taxon>Eukaryota</taxon>
        <taxon>Viridiplantae</taxon>
        <taxon>Streptophyta</taxon>
        <taxon>Embryophyta</taxon>
        <taxon>Tracheophyta</taxon>
        <taxon>Spermatophyta</taxon>
        <taxon>Magnoliopsida</taxon>
        <taxon>Liliopsida</taxon>
        <taxon>Poales</taxon>
        <taxon>Poaceae</taxon>
        <taxon>PACMAD clade</taxon>
        <taxon>Panicoideae</taxon>
        <taxon>Panicodae</taxon>
        <taxon>Paniceae</taxon>
        <taxon>Anthephorinae</taxon>
        <taxon>Digitaria</taxon>
    </lineage>
</organism>
<feature type="region of interest" description="Disordered" evidence="9">
    <location>
        <begin position="555"/>
        <end position="588"/>
    </location>
</feature>
<evidence type="ECO:0000256" key="2">
    <source>
        <dbReference type="ARBA" id="ARBA00022692"/>
    </source>
</evidence>
<feature type="transmembrane region" description="Helical" evidence="10">
    <location>
        <begin position="674"/>
        <end position="694"/>
    </location>
</feature>
<dbReference type="EMBL" id="JACEFO010001687">
    <property type="protein sequence ID" value="KAF8721094.1"/>
    <property type="molecule type" value="Genomic_DNA"/>
</dbReference>
<comment type="subcellular location">
    <subcellularLocation>
        <location evidence="1">Membrane</location>
    </subcellularLocation>
</comment>
<keyword evidence="5" id="KW-0862">Zinc</keyword>
<evidence type="ECO:0000256" key="6">
    <source>
        <dbReference type="ARBA" id="ARBA00022989"/>
    </source>
</evidence>
<dbReference type="CDD" id="cd16461">
    <property type="entry name" value="RING-H2_EL5-like"/>
    <property type="match status" value="3"/>
</dbReference>
<evidence type="ECO:0000256" key="3">
    <source>
        <dbReference type="ARBA" id="ARBA00022723"/>
    </source>
</evidence>
<feature type="region of interest" description="Disordered" evidence="9">
    <location>
        <begin position="91"/>
        <end position="111"/>
    </location>
</feature>
<dbReference type="InterPro" id="IPR013083">
    <property type="entry name" value="Znf_RING/FYVE/PHD"/>
</dbReference>
<dbReference type="OrthoDB" id="8062037at2759"/>
<feature type="domain" description="RING-type" evidence="11">
    <location>
        <begin position="408"/>
        <end position="431"/>
    </location>
</feature>
<keyword evidence="3" id="KW-0479">Metal-binding</keyword>
<keyword evidence="4 8" id="KW-0863">Zinc-finger</keyword>
<dbReference type="AlphaFoldDB" id="A0A835C4Y8"/>
<feature type="domain" description="RING-type" evidence="11">
    <location>
        <begin position="941"/>
        <end position="983"/>
    </location>
</feature>
<evidence type="ECO:0000256" key="8">
    <source>
        <dbReference type="PROSITE-ProRule" id="PRU00175"/>
    </source>
</evidence>
<evidence type="ECO:0000256" key="7">
    <source>
        <dbReference type="ARBA" id="ARBA00023136"/>
    </source>
</evidence>
<evidence type="ECO:0000313" key="13">
    <source>
        <dbReference type="Proteomes" id="UP000636709"/>
    </source>
</evidence>
<dbReference type="InterPro" id="IPR001841">
    <property type="entry name" value="Znf_RING"/>
</dbReference>